<keyword evidence="3" id="KW-0472">Membrane</keyword>
<keyword evidence="3" id="KW-0812">Transmembrane</keyword>
<feature type="compositionally biased region" description="Basic and acidic residues" evidence="2">
    <location>
        <begin position="38"/>
        <end position="54"/>
    </location>
</feature>
<dbReference type="AlphaFoldDB" id="A0A3M6USK0"/>
<feature type="region of interest" description="Disordered" evidence="2">
    <location>
        <begin position="1"/>
        <end position="54"/>
    </location>
</feature>
<accession>A0A3M6USK0</accession>
<keyword evidence="3" id="KW-1133">Transmembrane helix</keyword>
<feature type="region of interest" description="Disordered" evidence="2">
    <location>
        <begin position="212"/>
        <end position="297"/>
    </location>
</feature>
<evidence type="ECO:0000256" key="2">
    <source>
        <dbReference type="SAM" id="MobiDB-lite"/>
    </source>
</evidence>
<reference evidence="4 5" key="1">
    <citation type="journal article" date="2018" name="Sci. Rep.">
        <title>Comparative analysis of the Pocillopora damicornis genome highlights role of immune system in coral evolution.</title>
        <authorList>
            <person name="Cunning R."/>
            <person name="Bay R.A."/>
            <person name="Gillette P."/>
            <person name="Baker A.C."/>
            <person name="Traylor-Knowles N."/>
        </authorList>
    </citation>
    <scope>NUCLEOTIDE SEQUENCE [LARGE SCALE GENOMIC DNA]</scope>
    <source>
        <strain evidence="4">RSMAS</strain>
        <tissue evidence="4">Whole animal</tissue>
    </source>
</reference>
<dbReference type="EMBL" id="RCHS01000826">
    <property type="protein sequence ID" value="RMX56673.1"/>
    <property type="molecule type" value="Genomic_DNA"/>
</dbReference>
<protein>
    <submittedName>
        <fullName evidence="4">Uncharacterized protein</fullName>
    </submittedName>
</protein>
<evidence type="ECO:0000256" key="1">
    <source>
        <dbReference type="SAM" id="Coils"/>
    </source>
</evidence>
<dbReference type="PANTHER" id="PTHR24637">
    <property type="entry name" value="COLLAGEN"/>
    <property type="match status" value="1"/>
</dbReference>
<dbReference type="Proteomes" id="UP000275408">
    <property type="component" value="Unassembled WGS sequence"/>
</dbReference>
<name>A0A3M6USK0_POCDA</name>
<sequence>MQHPKGVQEQPRYEMINFRGNRSTSKNENRTTGQVNETKLKSLKPEEGETEIEKTNEFPHSDLNRTGAVYKVIANNAEGPTVDIKTKSCVDHRDAIYDALNIIAETTGQQMNSCRRTMCFTTALLMIIFLIAAAGLTLTLMMLISGNTLSWNQTPTLPPKAVGSGRDDNQEMKLKISKLEEALNLTRFQVQKLKIELQTQKKAMENLTVQEQSCSHCTGPPGPPGPRGQMGPPGSPGARGPVGPMGPNGTAGPAGPRGLNGSQGSPGPRGIPGAMGPRGYNASRGLPGPQGPAGKNTAWNVSLCQHKNKKEVSQTAGQSANSKVILREDEHPGMKIVAATCSTHNAAEYVFGDVRIDPTTGTIVYNCHCKGKSQLFLGANMQCIIHYWICPIRN</sequence>
<evidence type="ECO:0000256" key="3">
    <source>
        <dbReference type="SAM" id="Phobius"/>
    </source>
</evidence>
<evidence type="ECO:0000313" key="4">
    <source>
        <dbReference type="EMBL" id="RMX56673.1"/>
    </source>
</evidence>
<keyword evidence="1" id="KW-0175">Coiled coil</keyword>
<dbReference type="STRING" id="46731.A0A3M6USK0"/>
<feature type="compositionally biased region" description="Polar residues" evidence="2">
    <location>
        <begin position="20"/>
        <end position="37"/>
    </location>
</feature>
<feature type="transmembrane region" description="Helical" evidence="3">
    <location>
        <begin position="119"/>
        <end position="144"/>
    </location>
</feature>
<evidence type="ECO:0000313" key="5">
    <source>
        <dbReference type="Proteomes" id="UP000275408"/>
    </source>
</evidence>
<gene>
    <name evidence="4" type="ORF">pdam_00002351</name>
</gene>
<comment type="caution">
    <text evidence="4">The sequence shown here is derived from an EMBL/GenBank/DDBJ whole genome shotgun (WGS) entry which is preliminary data.</text>
</comment>
<dbReference type="InterPro" id="IPR008160">
    <property type="entry name" value="Collagen"/>
</dbReference>
<dbReference type="Pfam" id="PF01391">
    <property type="entry name" value="Collagen"/>
    <property type="match status" value="1"/>
</dbReference>
<proteinExistence type="predicted"/>
<dbReference type="PANTHER" id="PTHR24637:SF421">
    <property type="entry name" value="CUTICLE COLLAGEN DPY-2"/>
    <property type="match status" value="1"/>
</dbReference>
<keyword evidence="5" id="KW-1185">Reference proteome</keyword>
<organism evidence="4 5">
    <name type="scientific">Pocillopora damicornis</name>
    <name type="common">Cauliflower coral</name>
    <name type="synonym">Millepora damicornis</name>
    <dbReference type="NCBI Taxonomy" id="46731"/>
    <lineage>
        <taxon>Eukaryota</taxon>
        <taxon>Metazoa</taxon>
        <taxon>Cnidaria</taxon>
        <taxon>Anthozoa</taxon>
        <taxon>Hexacorallia</taxon>
        <taxon>Scleractinia</taxon>
        <taxon>Astrocoeniina</taxon>
        <taxon>Pocilloporidae</taxon>
        <taxon>Pocillopora</taxon>
    </lineage>
</organism>
<dbReference type="OrthoDB" id="5988919at2759"/>
<feature type="coiled-coil region" evidence="1">
    <location>
        <begin position="176"/>
        <end position="210"/>
    </location>
</feature>